<name>A0ABN1GPT4_9ACTN</name>
<protein>
    <submittedName>
        <fullName evidence="3">Uncharacterized protein</fullName>
    </submittedName>
</protein>
<keyword evidence="4" id="KW-1185">Reference proteome</keyword>
<evidence type="ECO:0000256" key="2">
    <source>
        <dbReference type="SAM" id="SignalP"/>
    </source>
</evidence>
<accession>A0ABN1GPT4</accession>
<evidence type="ECO:0000256" key="1">
    <source>
        <dbReference type="SAM" id="MobiDB-lite"/>
    </source>
</evidence>
<dbReference type="Proteomes" id="UP001500668">
    <property type="component" value="Unassembled WGS sequence"/>
</dbReference>
<comment type="caution">
    <text evidence="3">The sequence shown here is derived from an EMBL/GenBank/DDBJ whole genome shotgun (WGS) entry which is preliminary data.</text>
</comment>
<sequence length="240" mass="25316">MGRKLRHGILACTAATTVVLGAGIPAYADGPTATSPSVGQVTNPGTEPGPNDQLPETDADVVHSAPPAEPEETDLVEDPTPDPLPETDNAGGANGGVYCGPGTTSVYVPRTRGARYHYGVGPSNTNYNGTSRTARTTFTSEVTGEVGVSVSAGLKTSVNFLVAKSEVQWNVGFSVKMTAKVGNQISVDTPAHRSTHGKYGVYRLKTTGVSYLMYSNCKTSAQKMITSYIPIRVGWYIWED</sequence>
<feature type="compositionally biased region" description="Polar residues" evidence="1">
    <location>
        <begin position="32"/>
        <end position="45"/>
    </location>
</feature>
<dbReference type="EMBL" id="BAAACA010000037">
    <property type="protein sequence ID" value="GAA0615992.1"/>
    <property type="molecule type" value="Genomic_DNA"/>
</dbReference>
<proteinExistence type="predicted"/>
<feature type="chain" id="PRO_5046844413" evidence="2">
    <location>
        <begin position="29"/>
        <end position="240"/>
    </location>
</feature>
<feature type="signal peptide" evidence="2">
    <location>
        <begin position="1"/>
        <end position="28"/>
    </location>
</feature>
<keyword evidence="2" id="KW-0732">Signal</keyword>
<organism evidence="3 4">
    <name type="scientific">Streptomyces crystallinus</name>
    <dbReference type="NCBI Taxonomy" id="68191"/>
    <lineage>
        <taxon>Bacteria</taxon>
        <taxon>Bacillati</taxon>
        <taxon>Actinomycetota</taxon>
        <taxon>Actinomycetes</taxon>
        <taxon>Kitasatosporales</taxon>
        <taxon>Streptomycetaceae</taxon>
        <taxon>Streptomyces</taxon>
    </lineage>
</organism>
<evidence type="ECO:0000313" key="3">
    <source>
        <dbReference type="EMBL" id="GAA0615992.1"/>
    </source>
</evidence>
<evidence type="ECO:0000313" key="4">
    <source>
        <dbReference type="Proteomes" id="UP001500668"/>
    </source>
</evidence>
<feature type="compositionally biased region" description="Acidic residues" evidence="1">
    <location>
        <begin position="69"/>
        <end position="80"/>
    </location>
</feature>
<reference evidence="3 4" key="1">
    <citation type="journal article" date="2019" name="Int. J. Syst. Evol. Microbiol.">
        <title>The Global Catalogue of Microorganisms (GCM) 10K type strain sequencing project: providing services to taxonomists for standard genome sequencing and annotation.</title>
        <authorList>
            <consortium name="The Broad Institute Genomics Platform"/>
            <consortium name="The Broad Institute Genome Sequencing Center for Infectious Disease"/>
            <person name="Wu L."/>
            <person name="Ma J."/>
        </authorList>
    </citation>
    <scope>NUCLEOTIDE SEQUENCE [LARGE SCALE GENOMIC DNA]</scope>
    <source>
        <strain evidence="3 4">JCM 5067</strain>
    </source>
</reference>
<feature type="region of interest" description="Disordered" evidence="1">
    <location>
        <begin position="31"/>
        <end position="97"/>
    </location>
</feature>
<gene>
    <name evidence="3" type="ORF">GCM10010394_52580</name>
</gene>